<evidence type="ECO:0000313" key="3">
    <source>
        <dbReference type="Proteomes" id="UP000297245"/>
    </source>
</evidence>
<proteinExistence type="predicted"/>
<dbReference type="AlphaFoldDB" id="A0A4S8LI80"/>
<accession>A0A4S8LI80</accession>
<reference evidence="2 3" key="1">
    <citation type="journal article" date="2019" name="Nat. Ecol. Evol.">
        <title>Megaphylogeny resolves global patterns of mushroom evolution.</title>
        <authorList>
            <person name="Varga T."/>
            <person name="Krizsan K."/>
            <person name="Foldi C."/>
            <person name="Dima B."/>
            <person name="Sanchez-Garcia M."/>
            <person name="Sanchez-Ramirez S."/>
            <person name="Szollosi G.J."/>
            <person name="Szarkandi J.G."/>
            <person name="Papp V."/>
            <person name="Albert L."/>
            <person name="Andreopoulos W."/>
            <person name="Angelini C."/>
            <person name="Antonin V."/>
            <person name="Barry K.W."/>
            <person name="Bougher N.L."/>
            <person name="Buchanan P."/>
            <person name="Buyck B."/>
            <person name="Bense V."/>
            <person name="Catcheside P."/>
            <person name="Chovatia M."/>
            <person name="Cooper J."/>
            <person name="Damon W."/>
            <person name="Desjardin D."/>
            <person name="Finy P."/>
            <person name="Geml J."/>
            <person name="Haridas S."/>
            <person name="Hughes K."/>
            <person name="Justo A."/>
            <person name="Karasinski D."/>
            <person name="Kautmanova I."/>
            <person name="Kiss B."/>
            <person name="Kocsube S."/>
            <person name="Kotiranta H."/>
            <person name="LaButti K.M."/>
            <person name="Lechner B.E."/>
            <person name="Liimatainen K."/>
            <person name="Lipzen A."/>
            <person name="Lukacs Z."/>
            <person name="Mihaltcheva S."/>
            <person name="Morgado L.N."/>
            <person name="Niskanen T."/>
            <person name="Noordeloos M.E."/>
            <person name="Ohm R.A."/>
            <person name="Ortiz-Santana B."/>
            <person name="Ovrebo C."/>
            <person name="Racz N."/>
            <person name="Riley R."/>
            <person name="Savchenko A."/>
            <person name="Shiryaev A."/>
            <person name="Soop K."/>
            <person name="Spirin V."/>
            <person name="Szebenyi C."/>
            <person name="Tomsovsky M."/>
            <person name="Tulloss R.E."/>
            <person name="Uehling J."/>
            <person name="Grigoriev I.V."/>
            <person name="Vagvolgyi C."/>
            <person name="Papp T."/>
            <person name="Martin F.M."/>
            <person name="Miettinen O."/>
            <person name="Hibbett D.S."/>
            <person name="Nagy L.G."/>
        </authorList>
    </citation>
    <scope>NUCLEOTIDE SEQUENCE [LARGE SCALE GENOMIC DNA]</scope>
    <source>
        <strain evidence="2 3">CBS 962.96</strain>
    </source>
</reference>
<keyword evidence="3" id="KW-1185">Reference proteome</keyword>
<dbReference type="OrthoDB" id="9909019at2759"/>
<feature type="transmembrane region" description="Helical" evidence="1">
    <location>
        <begin position="52"/>
        <end position="73"/>
    </location>
</feature>
<dbReference type="Proteomes" id="UP000297245">
    <property type="component" value="Unassembled WGS sequence"/>
</dbReference>
<evidence type="ECO:0000313" key="2">
    <source>
        <dbReference type="EMBL" id="THU88856.1"/>
    </source>
</evidence>
<keyword evidence="1" id="KW-1133">Transmembrane helix</keyword>
<dbReference type="EMBL" id="ML179392">
    <property type="protein sequence ID" value="THU88856.1"/>
    <property type="molecule type" value="Genomic_DNA"/>
</dbReference>
<name>A0A4S8LI80_DENBC</name>
<organism evidence="2 3">
    <name type="scientific">Dendrothele bispora (strain CBS 962.96)</name>
    <dbReference type="NCBI Taxonomy" id="1314807"/>
    <lineage>
        <taxon>Eukaryota</taxon>
        <taxon>Fungi</taxon>
        <taxon>Dikarya</taxon>
        <taxon>Basidiomycota</taxon>
        <taxon>Agaricomycotina</taxon>
        <taxon>Agaricomycetes</taxon>
        <taxon>Agaricomycetidae</taxon>
        <taxon>Agaricales</taxon>
        <taxon>Agaricales incertae sedis</taxon>
        <taxon>Dendrothele</taxon>
    </lineage>
</organism>
<protein>
    <submittedName>
        <fullName evidence="2">Uncharacterized protein</fullName>
    </submittedName>
</protein>
<keyword evidence="1" id="KW-0812">Transmembrane</keyword>
<keyword evidence="1" id="KW-0472">Membrane</keyword>
<evidence type="ECO:0000256" key="1">
    <source>
        <dbReference type="SAM" id="Phobius"/>
    </source>
</evidence>
<feature type="transmembrane region" description="Helical" evidence="1">
    <location>
        <begin position="80"/>
        <end position="99"/>
    </location>
</feature>
<gene>
    <name evidence="2" type="ORF">K435DRAFT_842040</name>
</gene>
<sequence>MLDTMVFTSSFNVHFAPAILSWRRSSGPSSTFRYLWSRTADSSAVTGAAGHFFITLVAVLISTETVCFFDVIYPTLPFKLLTTPICILIVLNMFTHYYLVCAIPPGFVDAEGPQPPKTFPKRLLWASPKRSTDDYVYRALSPLENGFREDEGTGRLNVKRAEIIKCRKCVQMRPKDVSLSFHRTLRSTRLSTIPQHPRVIIPVGIMLIVALWGVMKGKTSVEAQDHEIYRKVALSRGVYQLVRLRKDTKPRVIFQCRGRRIPHIHAFHTVPYFTIH</sequence>